<proteinExistence type="predicted"/>
<dbReference type="AlphaFoldDB" id="A0A3N4JAY1"/>
<gene>
    <name evidence="2" type="ORF">L873DRAFT_1320195</name>
</gene>
<dbReference type="Proteomes" id="UP000276215">
    <property type="component" value="Unassembled WGS sequence"/>
</dbReference>
<feature type="region of interest" description="Disordered" evidence="1">
    <location>
        <begin position="19"/>
        <end position="46"/>
    </location>
</feature>
<organism evidence="2 3">
    <name type="scientific">Choiromyces venosus 120613-1</name>
    <dbReference type="NCBI Taxonomy" id="1336337"/>
    <lineage>
        <taxon>Eukaryota</taxon>
        <taxon>Fungi</taxon>
        <taxon>Dikarya</taxon>
        <taxon>Ascomycota</taxon>
        <taxon>Pezizomycotina</taxon>
        <taxon>Pezizomycetes</taxon>
        <taxon>Pezizales</taxon>
        <taxon>Tuberaceae</taxon>
        <taxon>Choiromyces</taxon>
    </lineage>
</organism>
<sequence length="73" mass="8133">MDLLQQEYQRFLTSLLEEGSHSMVNPRSPHTSHKQNIYEDTGGSMSEPTLRVAESEVGEDIANSDRLQVVGGE</sequence>
<dbReference type="EMBL" id="ML120426">
    <property type="protein sequence ID" value="RPA95433.1"/>
    <property type="molecule type" value="Genomic_DNA"/>
</dbReference>
<evidence type="ECO:0000313" key="2">
    <source>
        <dbReference type="EMBL" id="RPA95433.1"/>
    </source>
</evidence>
<evidence type="ECO:0000313" key="3">
    <source>
        <dbReference type="Proteomes" id="UP000276215"/>
    </source>
</evidence>
<keyword evidence="3" id="KW-1185">Reference proteome</keyword>
<accession>A0A3N4JAY1</accession>
<protein>
    <submittedName>
        <fullName evidence="2">Uncharacterized protein</fullName>
    </submittedName>
</protein>
<name>A0A3N4JAY1_9PEZI</name>
<reference evidence="2 3" key="1">
    <citation type="journal article" date="2018" name="Nat. Ecol. Evol.">
        <title>Pezizomycetes genomes reveal the molecular basis of ectomycorrhizal truffle lifestyle.</title>
        <authorList>
            <person name="Murat C."/>
            <person name="Payen T."/>
            <person name="Noel B."/>
            <person name="Kuo A."/>
            <person name="Morin E."/>
            <person name="Chen J."/>
            <person name="Kohler A."/>
            <person name="Krizsan K."/>
            <person name="Balestrini R."/>
            <person name="Da Silva C."/>
            <person name="Montanini B."/>
            <person name="Hainaut M."/>
            <person name="Levati E."/>
            <person name="Barry K.W."/>
            <person name="Belfiori B."/>
            <person name="Cichocki N."/>
            <person name="Clum A."/>
            <person name="Dockter R.B."/>
            <person name="Fauchery L."/>
            <person name="Guy J."/>
            <person name="Iotti M."/>
            <person name="Le Tacon F."/>
            <person name="Lindquist E.A."/>
            <person name="Lipzen A."/>
            <person name="Malagnac F."/>
            <person name="Mello A."/>
            <person name="Molinier V."/>
            <person name="Miyauchi S."/>
            <person name="Poulain J."/>
            <person name="Riccioni C."/>
            <person name="Rubini A."/>
            <person name="Sitrit Y."/>
            <person name="Splivallo R."/>
            <person name="Traeger S."/>
            <person name="Wang M."/>
            <person name="Zifcakova L."/>
            <person name="Wipf D."/>
            <person name="Zambonelli A."/>
            <person name="Paolocci F."/>
            <person name="Nowrousian M."/>
            <person name="Ottonello S."/>
            <person name="Baldrian P."/>
            <person name="Spatafora J.W."/>
            <person name="Henrissat B."/>
            <person name="Nagy L.G."/>
            <person name="Aury J.M."/>
            <person name="Wincker P."/>
            <person name="Grigoriev I.V."/>
            <person name="Bonfante P."/>
            <person name="Martin F.M."/>
        </authorList>
    </citation>
    <scope>NUCLEOTIDE SEQUENCE [LARGE SCALE GENOMIC DNA]</scope>
    <source>
        <strain evidence="2 3">120613-1</strain>
    </source>
</reference>
<evidence type="ECO:0000256" key="1">
    <source>
        <dbReference type="SAM" id="MobiDB-lite"/>
    </source>
</evidence>